<organism evidence="2 3">
    <name type="scientific">Fredinandcohnia salidurans</name>
    <dbReference type="NCBI Taxonomy" id="2595041"/>
    <lineage>
        <taxon>Bacteria</taxon>
        <taxon>Bacillati</taxon>
        <taxon>Bacillota</taxon>
        <taxon>Bacilli</taxon>
        <taxon>Bacillales</taxon>
        <taxon>Bacillaceae</taxon>
        <taxon>Fredinandcohnia</taxon>
    </lineage>
</organism>
<evidence type="ECO:0000256" key="1">
    <source>
        <dbReference type="SAM" id="MobiDB-lite"/>
    </source>
</evidence>
<feature type="region of interest" description="Disordered" evidence="1">
    <location>
        <begin position="101"/>
        <end position="123"/>
    </location>
</feature>
<sequence>MSRYEYSEEQNQVFLNNIQYYRNLIKGENAKQTENITRNFAVILINENSLLWDRKIDGNGVPERLVYFDNLLAGVVFPHEYYGIEVMKYFGRIPRQDKCKDPNKWVTHHEKRRKGNPVRDHEETVYKLTLD</sequence>
<keyword evidence="3" id="KW-1185">Reference proteome</keyword>
<proteinExistence type="predicted"/>
<protein>
    <submittedName>
        <fullName evidence="2">Uncharacterized protein</fullName>
    </submittedName>
</protein>
<reference evidence="3" key="1">
    <citation type="journal article" date="2019" name="Int. J. Syst. Evol. Microbiol.">
        <title>The Global Catalogue of Microorganisms (GCM) 10K type strain sequencing project: providing services to taxonomists for standard genome sequencing and annotation.</title>
        <authorList>
            <consortium name="The Broad Institute Genomics Platform"/>
            <consortium name="The Broad Institute Genome Sequencing Center for Infectious Disease"/>
            <person name="Wu L."/>
            <person name="Ma J."/>
        </authorList>
    </citation>
    <scope>NUCLEOTIDE SEQUENCE [LARGE SCALE GENOMIC DNA]</scope>
    <source>
        <strain evidence="3">CCUG 15531</strain>
    </source>
</reference>
<accession>A0ABW4MVQ3</accession>
<gene>
    <name evidence="2" type="ORF">ACFSFW_23560</name>
</gene>
<comment type="caution">
    <text evidence="2">The sequence shown here is derived from an EMBL/GenBank/DDBJ whole genome shotgun (WGS) entry which is preliminary data.</text>
</comment>
<dbReference type="EMBL" id="JBHUEK010000034">
    <property type="protein sequence ID" value="MFD1781628.1"/>
    <property type="molecule type" value="Genomic_DNA"/>
</dbReference>
<name>A0ABW4MVQ3_9BACI</name>
<dbReference type="Proteomes" id="UP001597227">
    <property type="component" value="Unassembled WGS sequence"/>
</dbReference>
<evidence type="ECO:0000313" key="2">
    <source>
        <dbReference type="EMBL" id="MFD1781628.1"/>
    </source>
</evidence>
<dbReference type="RefSeq" id="WP_388042049.1">
    <property type="nucleotide sequence ID" value="NZ_JBHUEK010000034.1"/>
</dbReference>
<evidence type="ECO:0000313" key="3">
    <source>
        <dbReference type="Proteomes" id="UP001597227"/>
    </source>
</evidence>